<name>A0A9X9I4N6_NEISU</name>
<dbReference type="RefSeq" id="WP_254345904.1">
    <property type="nucleotide sequence ID" value="NZ_CAJPLX010000004.1"/>
</dbReference>
<reference evidence="2" key="1">
    <citation type="submission" date="2021-04" db="EMBL/GenBank/DDBJ databases">
        <title>Characterizing Neisseria spp. as novel respiratory pathobionts in bronchiectasis.</title>
        <authorList>
            <person name="Li L."/>
            <person name="Mac Aogain M."/>
            <person name="Xu T."/>
            <person name="Jaggi T.K."/>
            <person name="Chan L.Y."/>
            <person name="Keir H.R."/>
            <person name="Dicker A.J."/>
            <person name="Qu J."/>
            <person name="Liu Y."/>
            <person name="Chen H.S."/>
            <person name="Koh M.S."/>
            <person name="Ong T.H."/>
            <person name="Lim A.Y.H."/>
            <person name="Abisheganaden J."/>
            <person name="Low T.B."/>
            <person name="Oliver B.G."/>
            <person name="Tan N.S."/>
            <person name="Fang M."/>
            <person name="Chalmers J.D."/>
            <person name="Chotirmall S.H."/>
        </authorList>
    </citation>
    <scope>NUCLEOTIDE SEQUENCE</scope>
    <source>
        <strain evidence="2">CG0073</strain>
    </source>
</reference>
<dbReference type="Proteomes" id="UP001057336">
    <property type="component" value="Chromosome"/>
</dbReference>
<feature type="signal peptide" evidence="1">
    <location>
        <begin position="1"/>
        <end position="22"/>
    </location>
</feature>
<accession>A0A9X9I4N6</accession>
<protein>
    <submittedName>
        <fullName evidence="2">Uncharacterized protein</fullName>
    </submittedName>
</protein>
<organism evidence="2 3">
    <name type="scientific">Neisseria subflava</name>
    <dbReference type="NCBI Taxonomy" id="28449"/>
    <lineage>
        <taxon>Bacteria</taxon>
        <taxon>Pseudomonadati</taxon>
        <taxon>Pseudomonadota</taxon>
        <taxon>Betaproteobacteria</taxon>
        <taxon>Neisseriales</taxon>
        <taxon>Neisseriaceae</taxon>
        <taxon>Neisseria</taxon>
    </lineage>
</organism>
<dbReference type="EMBL" id="CP073118">
    <property type="protein sequence ID" value="UTG75091.1"/>
    <property type="molecule type" value="Genomic_DNA"/>
</dbReference>
<evidence type="ECO:0000313" key="3">
    <source>
        <dbReference type="Proteomes" id="UP001057336"/>
    </source>
</evidence>
<evidence type="ECO:0000256" key="1">
    <source>
        <dbReference type="SAM" id="SignalP"/>
    </source>
</evidence>
<sequence>MKYLSFSLIVALGLGSAAFASAEKMLPLNETGCIDQPLQVKRGQVFGFNSSADAGLVLSFAPVSPGVVVKDPKGKRIALEVGADGDAPENRFSFAEINQKGRYTIRFPRAGKIESLCVNAAS</sequence>
<proteinExistence type="predicted"/>
<feature type="chain" id="PRO_5040756216" evidence="1">
    <location>
        <begin position="23"/>
        <end position="122"/>
    </location>
</feature>
<keyword evidence="1" id="KW-0732">Signal</keyword>
<dbReference type="AlphaFoldDB" id="A0A9X9I4N6"/>
<gene>
    <name evidence="2" type="ORF">KCG53_07000</name>
</gene>
<evidence type="ECO:0000313" key="2">
    <source>
        <dbReference type="EMBL" id="UTG75091.1"/>
    </source>
</evidence>